<reference evidence="1" key="2">
    <citation type="journal article" date="2015" name="Fish Shellfish Immunol.">
        <title>Early steps in the European eel (Anguilla anguilla)-Vibrio vulnificus interaction in the gills: Role of the RtxA13 toxin.</title>
        <authorList>
            <person name="Callol A."/>
            <person name="Pajuelo D."/>
            <person name="Ebbesson L."/>
            <person name="Teles M."/>
            <person name="MacKenzie S."/>
            <person name="Amaro C."/>
        </authorList>
    </citation>
    <scope>NUCLEOTIDE SEQUENCE</scope>
</reference>
<organism evidence="1">
    <name type="scientific">Anguilla anguilla</name>
    <name type="common">European freshwater eel</name>
    <name type="synonym">Muraena anguilla</name>
    <dbReference type="NCBI Taxonomy" id="7936"/>
    <lineage>
        <taxon>Eukaryota</taxon>
        <taxon>Metazoa</taxon>
        <taxon>Chordata</taxon>
        <taxon>Craniata</taxon>
        <taxon>Vertebrata</taxon>
        <taxon>Euteleostomi</taxon>
        <taxon>Actinopterygii</taxon>
        <taxon>Neopterygii</taxon>
        <taxon>Teleostei</taxon>
        <taxon>Anguilliformes</taxon>
        <taxon>Anguillidae</taxon>
        <taxon>Anguilla</taxon>
    </lineage>
</organism>
<proteinExistence type="predicted"/>
<sequence>MCNRLCWQHIISLATPAGHFGHYKFIRSTAHLLSQVLLDSVKKDVSFCFGT</sequence>
<dbReference type="EMBL" id="GBXM01016873">
    <property type="protein sequence ID" value="JAH91704.1"/>
    <property type="molecule type" value="Transcribed_RNA"/>
</dbReference>
<evidence type="ECO:0000313" key="1">
    <source>
        <dbReference type="EMBL" id="JAH91704.1"/>
    </source>
</evidence>
<accession>A0A0E9WMS1</accession>
<dbReference type="AlphaFoldDB" id="A0A0E9WMS1"/>
<protein>
    <submittedName>
        <fullName evidence="1">Uncharacterized protein</fullName>
    </submittedName>
</protein>
<reference evidence="1" key="1">
    <citation type="submission" date="2014-11" db="EMBL/GenBank/DDBJ databases">
        <authorList>
            <person name="Amaro Gonzalez C."/>
        </authorList>
    </citation>
    <scope>NUCLEOTIDE SEQUENCE</scope>
</reference>
<name>A0A0E9WMS1_ANGAN</name>